<gene>
    <name evidence="1" type="ORF">KYC_17212</name>
</gene>
<dbReference type="AlphaFoldDB" id="H0F9J0"/>
<comment type="caution">
    <text evidence="1">The sequence shown here is derived from an EMBL/GenBank/DDBJ whole genome shotgun (WGS) entry which is preliminary data.</text>
</comment>
<sequence>MQAELFSAANLAPTVKIPPAPSLVPHYDWPFPGMSPSDSARAGIAMSSAFIETIIATIKAYPDRAGTDAQVLALIPEDWKALLGPWAHGSIEARHGRPHGTKVTHVTHEGPGGGFHLEYRIEEAQHG</sequence>
<dbReference type="STRING" id="477184.KYC_17212"/>
<dbReference type="RefSeq" id="WP_008164565.1">
    <property type="nucleotide sequence ID" value="NZ_AGUF01000055.1"/>
</dbReference>
<dbReference type="OrthoDB" id="9155591at2"/>
<reference evidence="1 2" key="1">
    <citation type="journal article" date="2012" name="J. Bacteriol.">
        <title>Genome sequence of the highly efficient arsenite-oxidizing bacterium Achromobacter arsenitoxydans SY8.</title>
        <authorList>
            <person name="Li X."/>
            <person name="Hu Y."/>
            <person name="Gong J."/>
            <person name="Lin Y."/>
            <person name="Johnstone L."/>
            <person name="Rensing C."/>
            <person name="Wang G."/>
        </authorList>
    </citation>
    <scope>NUCLEOTIDE SEQUENCE [LARGE SCALE GENOMIC DNA]</scope>
    <source>
        <strain evidence="1 2">SY8</strain>
    </source>
</reference>
<dbReference type="EMBL" id="AGUF01000055">
    <property type="protein sequence ID" value="EHK65255.1"/>
    <property type="molecule type" value="Genomic_DNA"/>
</dbReference>
<accession>H0F9J0</accession>
<protein>
    <submittedName>
        <fullName evidence="1">Uncharacterized protein</fullName>
    </submittedName>
</protein>
<name>H0F9J0_9BURK</name>
<proteinExistence type="predicted"/>
<dbReference type="Proteomes" id="UP000003113">
    <property type="component" value="Unassembled WGS sequence"/>
</dbReference>
<dbReference type="PATRIC" id="fig|477184.5.peg.3399"/>
<keyword evidence="2" id="KW-1185">Reference proteome</keyword>
<evidence type="ECO:0000313" key="1">
    <source>
        <dbReference type="EMBL" id="EHK65255.1"/>
    </source>
</evidence>
<evidence type="ECO:0000313" key="2">
    <source>
        <dbReference type="Proteomes" id="UP000003113"/>
    </source>
</evidence>
<organism evidence="1 2">
    <name type="scientific">Achromobacter arsenitoxydans SY8</name>
    <dbReference type="NCBI Taxonomy" id="477184"/>
    <lineage>
        <taxon>Bacteria</taxon>
        <taxon>Pseudomonadati</taxon>
        <taxon>Pseudomonadota</taxon>
        <taxon>Betaproteobacteria</taxon>
        <taxon>Burkholderiales</taxon>
        <taxon>Alcaligenaceae</taxon>
        <taxon>Achromobacter</taxon>
    </lineage>
</organism>